<sequence length="52" mass="5750">MDLIRIIIAILLPPLGVFLQVGLSGAFWLNILLTILGYIPGIIHAVWIIAKR</sequence>
<dbReference type="GO" id="GO:0016020">
    <property type="term" value="C:membrane"/>
    <property type="evidence" value="ECO:0007669"/>
    <property type="project" value="UniProtKB-SubCell"/>
</dbReference>
<dbReference type="AlphaFoldDB" id="A0A432YY77"/>
<evidence type="ECO:0000256" key="1">
    <source>
        <dbReference type="ARBA" id="ARBA00004370"/>
    </source>
</evidence>
<evidence type="ECO:0000313" key="7">
    <source>
        <dbReference type="EMBL" id="RUO68356.1"/>
    </source>
</evidence>
<dbReference type="InterPro" id="IPR000612">
    <property type="entry name" value="PMP3"/>
</dbReference>
<feature type="transmembrane region" description="Helical" evidence="6">
    <location>
        <begin position="31"/>
        <end position="50"/>
    </location>
</feature>
<feature type="transmembrane region" description="Helical" evidence="6">
    <location>
        <begin position="7"/>
        <end position="25"/>
    </location>
</feature>
<keyword evidence="4 6" id="KW-1133">Transmembrane helix</keyword>
<dbReference type="PANTHER" id="PTHR21659">
    <property type="entry name" value="HYDROPHOBIC PROTEIN RCI2 LOW TEMPERATURE AND SALT RESPONSIVE PROTEIN LTI6 -RELATED"/>
    <property type="match status" value="1"/>
</dbReference>
<gene>
    <name evidence="7" type="ORF">CWI78_09050</name>
</gene>
<protein>
    <submittedName>
        <fullName evidence="7">YqaE/Pmp3 family membrane protein</fullName>
    </submittedName>
</protein>
<accession>A0A432YY77</accession>
<dbReference type="PROSITE" id="PS01309">
    <property type="entry name" value="UPF0057"/>
    <property type="match status" value="1"/>
</dbReference>
<dbReference type="Proteomes" id="UP000288058">
    <property type="component" value="Unassembled WGS sequence"/>
</dbReference>
<evidence type="ECO:0000256" key="2">
    <source>
        <dbReference type="ARBA" id="ARBA00009530"/>
    </source>
</evidence>
<evidence type="ECO:0000256" key="4">
    <source>
        <dbReference type="ARBA" id="ARBA00022989"/>
    </source>
</evidence>
<evidence type="ECO:0000256" key="5">
    <source>
        <dbReference type="ARBA" id="ARBA00023136"/>
    </source>
</evidence>
<comment type="subcellular location">
    <subcellularLocation>
        <location evidence="1">Membrane</location>
    </subcellularLocation>
</comment>
<keyword evidence="8" id="KW-1185">Reference proteome</keyword>
<dbReference type="EMBL" id="PIQC01000006">
    <property type="protein sequence ID" value="RUO68356.1"/>
    <property type="molecule type" value="Genomic_DNA"/>
</dbReference>
<dbReference type="OrthoDB" id="9810121at2"/>
<proteinExistence type="inferred from homology"/>
<comment type="caution">
    <text evidence="7">The sequence shown here is derived from an EMBL/GenBank/DDBJ whole genome shotgun (WGS) entry which is preliminary data.</text>
</comment>
<dbReference type="PANTHER" id="PTHR21659:SF42">
    <property type="entry name" value="UPF0057 MEMBRANE PROTEIN ZK632.10-RELATED"/>
    <property type="match status" value="1"/>
</dbReference>
<comment type="similarity">
    <text evidence="2">Belongs to the UPF0057 (PMP3) family.</text>
</comment>
<dbReference type="RefSeq" id="WP_126782365.1">
    <property type="nucleotide sequence ID" value="NZ_PIQC01000006.1"/>
</dbReference>
<organism evidence="7 8">
    <name type="scientific">Idiomarina ramblicola</name>
    <dbReference type="NCBI Taxonomy" id="263724"/>
    <lineage>
        <taxon>Bacteria</taxon>
        <taxon>Pseudomonadati</taxon>
        <taxon>Pseudomonadota</taxon>
        <taxon>Gammaproteobacteria</taxon>
        <taxon>Alteromonadales</taxon>
        <taxon>Idiomarinaceae</taxon>
        <taxon>Idiomarina</taxon>
    </lineage>
</organism>
<evidence type="ECO:0000313" key="8">
    <source>
        <dbReference type="Proteomes" id="UP000288058"/>
    </source>
</evidence>
<evidence type="ECO:0000256" key="3">
    <source>
        <dbReference type="ARBA" id="ARBA00022692"/>
    </source>
</evidence>
<evidence type="ECO:0000256" key="6">
    <source>
        <dbReference type="SAM" id="Phobius"/>
    </source>
</evidence>
<keyword evidence="5 6" id="KW-0472">Membrane</keyword>
<name>A0A432YY77_9GAMM</name>
<keyword evidence="3 6" id="KW-0812">Transmembrane</keyword>
<dbReference type="Pfam" id="PF01679">
    <property type="entry name" value="Pmp3"/>
    <property type="match status" value="1"/>
</dbReference>
<reference evidence="8" key="1">
    <citation type="journal article" date="2018" name="Front. Microbiol.">
        <title>Genome-Based Analysis Reveals the Taxonomy and Diversity of the Family Idiomarinaceae.</title>
        <authorList>
            <person name="Liu Y."/>
            <person name="Lai Q."/>
            <person name="Shao Z."/>
        </authorList>
    </citation>
    <scope>NUCLEOTIDE SEQUENCE [LARGE SCALE GENOMIC DNA]</scope>
    <source>
        <strain evidence="8">R22</strain>
    </source>
</reference>